<comment type="function">
    <text evidence="2">Catalyzes the epimerization of the C3' and C5'positions of dTDP-6-deoxy-D-xylo-4-hexulose, forming dTDP-6-deoxy-L-lyxo-4-hexulose.</text>
</comment>
<dbReference type="InterPro" id="IPR000888">
    <property type="entry name" value="RmlC-like"/>
</dbReference>
<dbReference type="PANTHER" id="PTHR21047:SF2">
    <property type="entry name" value="THYMIDINE DIPHOSPHO-4-KETO-RHAMNOSE 3,5-EPIMERASE"/>
    <property type="match status" value="1"/>
</dbReference>
<evidence type="ECO:0000256" key="7">
    <source>
        <dbReference type="ARBA" id="ARBA00033311"/>
    </source>
</evidence>
<evidence type="ECO:0000256" key="5">
    <source>
        <dbReference type="ARBA" id="ARBA00029758"/>
    </source>
</evidence>
<evidence type="ECO:0000256" key="8">
    <source>
        <dbReference type="PIRSR" id="PIRSR600888-3"/>
    </source>
</evidence>
<evidence type="ECO:0000313" key="10">
    <source>
        <dbReference type="Proteomes" id="UP000199031"/>
    </source>
</evidence>
<evidence type="ECO:0000256" key="6">
    <source>
        <dbReference type="ARBA" id="ARBA00031424"/>
    </source>
</evidence>
<dbReference type="GO" id="GO:0008830">
    <property type="term" value="F:dTDP-4-dehydrorhamnose 3,5-epimerase activity"/>
    <property type="evidence" value="ECO:0007669"/>
    <property type="project" value="UniProtKB-EC"/>
</dbReference>
<dbReference type="GO" id="GO:0005829">
    <property type="term" value="C:cytosol"/>
    <property type="evidence" value="ECO:0007669"/>
    <property type="project" value="TreeGrafter"/>
</dbReference>
<dbReference type="RefSeq" id="WP_143075939.1">
    <property type="nucleotide sequence ID" value="NZ_FOXQ01000042.1"/>
</dbReference>
<dbReference type="InterPro" id="IPR011051">
    <property type="entry name" value="RmlC_Cupin_sf"/>
</dbReference>
<accession>A0A1I5ZK24</accession>
<reference evidence="9 10" key="1">
    <citation type="submission" date="2016-10" db="EMBL/GenBank/DDBJ databases">
        <authorList>
            <person name="de Groot N.N."/>
        </authorList>
    </citation>
    <scope>NUCLEOTIDE SEQUENCE [LARGE SCALE GENOMIC DNA]</scope>
    <source>
        <strain evidence="9 10">DSM 28286</strain>
    </source>
</reference>
<dbReference type="GO" id="GO:0000271">
    <property type="term" value="P:polysaccharide biosynthetic process"/>
    <property type="evidence" value="ECO:0007669"/>
    <property type="project" value="TreeGrafter"/>
</dbReference>
<comment type="catalytic activity">
    <reaction evidence="1">
        <text>dTDP-4-dehydro-6-deoxy-alpha-D-glucose = dTDP-4-dehydro-beta-L-rhamnose</text>
        <dbReference type="Rhea" id="RHEA:16969"/>
        <dbReference type="ChEBI" id="CHEBI:57649"/>
        <dbReference type="ChEBI" id="CHEBI:62830"/>
        <dbReference type="EC" id="5.1.3.13"/>
    </reaction>
</comment>
<evidence type="ECO:0000256" key="1">
    <source>
        <dbReference type="ARBA" id="ARBA00001298"/>
    </source>
</evidence>
<evidence type="ECO:0000256" key="2">
    <source>
        <dbReference type="ARBA" id="ARBA00001997"/>
    </source>
</evidence>
<dbReference type="OrthoDB" id="9800680at2"/>
<proteinExistence type="predicted"/>
<dbReference type="InterPro" id="IPR014710">
    <property type="entry name" value="RmlC-like_jellyroll"/>
</dbReference>
<protein>
    <recommendedName>
        <fullName evidence="4">dTDP-4-dehydrorhamnose 3,5-epimerase</fullName>
        <ecNumber evidence="3">5.1.3.13</ecNumber>
    </recommendedName>
    <alternativeName>
        <fullName evidence="6">Thymidine diphospho-4-keto-rhamnose 3,5-epimerase</fullName>
    </alternativeName>
    <alternativeName>
        <fullName evidence="5">dTDP-4-keto-6-deoxyglucose 3,5-epimerase</fullName>
    </alternativeName>
    <alternativeName>
        <fullName evidence="7">dTDP-6-deoxy-D-xylo-4-hexulose 3,5-epimerase</fullName>
    </alternativeName>
</protein>
<dbReference type="SUPFAM" id="SSF51182">
    <property type="entry name" value="RmlC-like cupins"/>
    <property type="match status" value="1"/>
</dbReference>
<dbReference type="PANTHER" id="PTHR21047">
    <property type="entry name" value="DTDP-6-DEOXY-D-GLUCOSE-3,5 EPIMERASE"/>
    <property type="match status" value="1"/>
</dbReference>
<organism evidence="9 10">
    <name type="scientific">Parafilimonas terrae</name>
    <dbReference type="NCBI Taxonomy" id="1465490"/>
    <lineage>
        <taxon>Bacteria</taxon>
        <taxon>Pseudomonadati</taxon>
        <taxon>Bacteroidota</taxon>
        <taxon>Chitinophagia</taxon>
        <taxon>Chitinophagales</taxon>
        <taxon>Chitinophagaceae</taxon>
        <taxon>Parafilimonas</taxon>
    </lineage>
</organism>
<feature type="site" description="Participates in a stacking interaction with the thymidine ring of dTDP-4-oxo-6-deoxyglucose" evidence="8">
    <location>
        <position position="15"/>
    </location>
</feature>
<keyword evidence="10" id="KW-1185">Reference proteome</keyword>
<dbReference type="STRING" id="1465490.SAMN05444277_1422"/>
<evidence type="ECO:0000256" key="4">
    <source>
        <dbReference type="ARBA" id="ARBA00019595"/>
    </source>
</evidence>
<sequence>LSDTAVFFYKCDNFYNKAAELGIMYDDPDLNINWQLPKEDLILSDKDMHNAYLADIIHQL</sequence>
<dbReference type="Proteomes" id="UP000199031">
    <property type="component" value="Unassembled WGS sequence"/>
</dbReference>
<feature type="non-terminal residue" evidence="9">
    <location>
        <position position="1"/>
    </location>
</feature>
<gene>
    <name evidence="9" type="ORF">SAMN05444277_1422</name>
</gene>
<dbReference type="Gene3D" id="2.60.120.10">
    <property type="entry name" value="Jelly Rolls"/>
    <property type="match status" value="1"/>
</dbReference>
<dbReference type="EC" id="5.1.3.13" evidence="3"/>
<evidence type="ECO:0000256" key="3">
    <source>
        <dbReference type="ARBA" id="ARBA00012098"/>
    </source>
</evidence>
<dbReference type="EMBL" id="FOXQ01000042">
    <property type="protein sequence ID" value="SFQ56805.1"/>
    <property type="molecule type" value="Genomic_DNA"/>
</dbReference>
<dbReference type="Pfam" id="PF00908">
    <property type="entry name" value="dTDP_sugar_isom"/>
    <property type="match status" value="1"/>
</dbReference>
<name>A0A1I5ZK24_9BACT</name>
<dbReference type="AlphaFoldDB" id="A0A1I5ZK24"/>
<evidence type="ECO:0000313" key="9">
    <source>
        <dbReference type="EMBL" id="SFQ56805.1"/>
    </source>
</evidence>